<reference evidence="1 2" key="1">
    <citation type="journal article" date="2014" name="Nat. Commun.">
        <title>Klebsormidium flaccidum genome reveals primary factors for plant terrestrial adaptation.</title>
        <authorList>
            <person name="Hori K."/>
            <person name="Maruyama F."/>
            <person name="Fujisawa T."/>
            <person name="Togashi T."/>
            <person name="Yamamoto N."/>
            <person name="Seo M."/>
            <person name="Sato S."/>
            <person name="Yamada T."/>
            <person name="Mori H."/>
            <person name="Tajima N."/>
            <person name="Moriyama T."/>
            <person name="Ikeuchi M."/>
            <person name="Watanabe M."/>
            <person name="Wada H."/>
            <person name="Kobayashi K."/>
            <person name="Saito M."/>
            <person name="Masuda T."/>
            <person name="Sasaki-Sekimoto Y."/>
            <person name="Mashiguchi K."/>
            <person name="Awai K."/>
            <person name="Shimojima M."/>
            <person name="Masuda S."/>
            <person name="Iwai M."/>
            <person name="Nobusawa T."/>
            <person name="Narise T."/>
            <person name="Kondo S."/>
            <person name="Saito H."/>
            <person name="Sato R."/>
            <person name="Murakawa M."/>
            <person name="Ihara Y."/>
            <person name="Oshima-Yamada Y."/>
            <person name="Ohtaka K."/>
            <person name="Satoh M."/>
            <person name="Sonobe K."/>
            <person name="Ishii M."/>
            <person name="Ohtani R."/>
            <person name="Kanamori-Sato M."/>
            <person name="Honoki R."/>
            <person name="Miyazaki D."/>
            <person name="Mochizuki H."/>
            <person name="Umetsu J."/>
            <person name="Higashi K."/>
            <person name="Shibata D."/>
            <person name="Kamiya Y."/>
            <person name="Sato N."/>
            <person name="Nakamura Y."/>
            <person name="Tabata S."/>
            <person name="Ida S."/>
            <person name="Kurokawa K."/>
            <person name="Ohta H."/>
        </authorList>
    </citation>
    <scope>NUCLEOTIDE SEQUENCE [LARGE SCALE GENOMIC DNA]</scope>
    <source>
        <strain evidence="1 2">NIES-2285</strain>
    </source>
</reference>
<sequence length="181" mass="19484">MAKRVEGGPDGVRPLAVGEVLHRLVARAVDLANAFNEVDRVAMFDELRLHFLELLPFFRCFYGEPSRLLLRRDSGDWELLQSSTGSRHGDPLAGFLFALAYHCPLSATCAAFPDVQLPSYADDTHIVNAPVRAADTFAHLQGGLATLSLRVKLAKCAVFSTAELPPAFPSPPSSGAPPTAS</sequence>
<protein>
    <recommendedName>
        <fullName evidence="3">Reverse transcriptase domain-containing protein</fullName>
    </recommendedName>
</protein>
<evidence type="ECO:0008006" key="3">
    <source>
        <dbReference type="Google" id="ProtNLM"/>
    </source>
</evidence>
<name>A0A1Y1ISA8_KLENI</name>
<dbReference type="AlphaFoldDB" id="A0A1Y1ISA8"/>
<dbReference type="OrthoDB" id="1932527at2759"/>
<dbReference type="Proteomes" id="UP000054558">
    <property type="component" value="Unassembled WGS sequence"/>
</dbReference>
<evidence type="ECO:0000313" key="2">
    <source>
        <dbReference type="Proteomes" id="UP000054558"/>
    </source>
</evidence>
<evidence type="ECO:0000313" key="1">
    <source>
        <dbReference type="EMBL" id="GAQ92922.1"/>
    </source>
</evidence>
<dbReference type="EMBL" id="DF238153">
    <property type="protein sequence ID" value="GAQ92922.1"/>
    <property type="molecule type" value="Genomic_DNA"/>
</dbReference>
<organism evidence="1 2">
    <name type="scientific">Klebsormidium nitens</name>
    <name type="common">Green alga</name>
    <name type="synonym">Ulothrix nitens</name>
    <dbReference type="NCBI Taxonomy" id="105231"/>
    <lineage>
        <taxon>Eukaryota</taxon>
        <taxon>Viridiplantae</taxon>
        <taxon>Streptophyta</taxon>
        <taxon>Klebsormidiophyceae</taxon>
        <taxon>Klebsormidiales</taxon>
        <taxon>Klebsormidiaceae</taxon>
        <taxon>Klebsormidium</taxon>
    </lineage>
</organism>
<dbReference type="STRING" id="105231.A0A1Y1ISA8"/>
<keyword evidence="2" id="KW-1185">Reference proteome</keyword>
<accession>A0A1Y1ISA8</accession>
<proteinExistence type="predicted"/>
<gene>
    <name evidence="1" type="ORF">KFL_012040020</name>
</gene>